<dbReference type="InterPro" id="IPR041498">
    <property type="entry name" value="Big_6"/>
</dbReference>
<dbReference type="Gene3D" id="2.60.40.10">
    <property type="entry name" value="Immunoglobulins"/>
    <property type="match status" value="3"/>
</dbReference>
<name>A0A4Q0YPT8_9GAMM</name>
<dbReference type="NCBIfam" id="NF033510">
    <property type="entry name" value="Ca_tandemer"/>
    <property type="match status" value="2"/>
</dbReference>
<organism evidence="2 3">
    <name type="scientific">Veronia nyctiphanis</name>
    <dbReference type="NCBI Taxonomy" id="1278244"/>
    <lineage>
        <taxon>Bacteria</taxon>
        <taxon>Pseudomonadati</taxon>
        <taxon>Pseudomonadota</taxon>
        <taxon>Gammaproteobacteria</taxon>
        <taxon>Vibrionales</taxon>
        <taxon>Vibrionaceae</taxon>
        <taxon>Veronia</taxon>
    </lineage>
</organism>
<comment type="caution">
    <text evidence="2">The sequence shown here is derived from an EMBL/GenBank/DDBJ whole genome shotgun (WGS) entry which is preliminary data.</text>
</comment>
<dbReference type="Proteomes" id="UP000290287">
    <property type="component" value="Unassembled WGS sequence"/>
</dbReference>
<reference evidence="2 3" key="1">
    <citation type="submission" date="2017-10" db="EMBL/GenBank/DDBJ databases">
        <title>Nyctiphanis sp. nov., isolated from the stomach of the euphausiid Nyctiphanes simplex (Hansen, 1911) in the Gulf of California.</title>
        <authorList>
            <person name="Gomez-Gil B."/>
            <person name="Aguilar-Mendez M."/>
            <person name="Lopez-Cortes A."/>
            <person name="Gomez-Gutierrez J."/>
            <person name="Roque A."/>
            <person name="Lang E."/>
            <person name="Gonzalez-Castillo A."/>
        </authorList>
    </citation>
    <scope>NUCLEOTIDE SEQUENCE [LARGE SCALE GENOMIC DNA]</scope>
    <source>
        <strain evidence="2 3">CAIM 600</strain>
    </source>
</reference>
<evidence type="ECO:0000313" key="3">
    <source>
        <dbReference type="Proteomes" id="UP000290287"/>
    </source>
</evidence>
<evidence type="ECO:0000313" key="2">
    <source>
        <dbReference type="EMBL" id="RXJ72555.1"/>
    </source>
</evidence>
<gene>
    <name evidence="2" type="ORF">CS022_14680</name>
</gene>
<protein>
    <recommendedName>
        <fullName evidence="1">Bacterial Ig domain-containing protein</fullName>
    </recommendedName>
</protein>
<dbReference type="InterPro" id="IPR013783">
    <property type="entry name" value="Ig-like_fold"/>
</dbReference>
<keyword evidence="3" id="KW-1185">Reference proteome</keyword>
<accession>A0A4Q0YPT8</accession>
<evidence type="ECO:0000259" key="1">
    <source>
        <dbReference type="Pfam" id="PF17936"/>
    </source>
</evidence>
<sequence length="275" mass="29665">MDKVTIDEGFVNFGLAEGAETTTDDTPTISGKVEPGSTVSIFNHAGIRLGDAVVESNGDWSFTFQTPLAIAEMTYSIKATDLQDNTSVIDEQTFTVEAPLEEMVAPPPETKEVTNSQTPSFEGNVENGVTAKLFIDGNEFDSVDISDGHFALSVPAEKELDEGNYHYRIVIDTNDGGSPIEKSGEIEIDITPPEIWLDNDVLHENDSVIGASGYESNDFGATVTVSKGDEVIGQTTIGTDGSWHIDNPNYKHGEEIIISIEDIAGNSDSHIYQVD</sequence>
<feature type="domain" description="Bacterial Ig" evidence="1">
    <location>
        <begin position="21"/>
        <end position="88"/>
    </location>
</feature>
<dbReference type="AlphaFoldDB" id="A0A4Q0YPT8"/>
<dbReference type="OrthoDB" id="8481600at2"/>
<dbReference type="Pfam" id="PF17936">
    <property type="entry name" value="Big_6"/>
    <property type="match status" value="1"/>
</dbReference>
<dbReference type="EMBL" id="PEIB01000018">
    <property type="protein sequence ID" value="RXJ72555.1"/>
    <property type="molecule type" value="Genomic_DNA"/>
</dbReference>
<proteinExistence type="predicted"/>